<evidence type="ECO:0000259" key="3">
    <source>
        <dbReference type="PROSITE" id="PS51186"/>
    </source>
</evidence>
<dbReference type="Proteomes" id="UP000619293">
    <property type="component" value="Unassembled WGS sequence"/>
</dbReference>
<proteinExistence type="predicted"/>
<dbReference type="PROSITE" id="PS51186">
    <property type="entry name" value="GNAT"/>
    <property type="match status" value="1"/>
</dbReference>
<sequence length="152" mass="16882">MIEVRYTTSDDAETIALLLNEVDRYYGATELEPLDTRIAQIHDFVFTGHARPTVLLAHVDGKPAGFASCSLLWPAAVTTRSMYLKELFVVEGARRRGVARALIDHVIAAARRAGCSRVEWTADADNPAALEFYRAIGVEINESKVFYRLPLS</sequence>
<evidence type="ECO:0000313" key="5">
    <source>
        <dbReference type="Proteomes" id="UP000619293"/>
    </source>
</evidence>
<name>A0A8J3K682_9ACTN</name>
<evidence type="ECO:0000256" key="2">
    <source>
        <dbReference type="ARBA" id="ARBA00023315"/>
    </source>
</evidence>
<keyword evidence="5" id="KW-1185">Reference proteome</keyword>
<dbReference type="SUPFAM" id="SSF55729">
    <property type="entry name" value="Acyl-CoA N-acyltransferases (Nat)"/>
    <property type="match status" value="1"/>
</dbReference>
<comment type="caution">
    <text evidence="4">The sequence shown here is derived from an EMBL/GenBank/DDBJ whole genome shotgun (WGS) entry which is preliminary data.</text>
</comment>
<reference evidence="4 5" key="1">
    <citation type="submission" date="2021-01" db="EMBL/GenBank/DDBJ databases">
        <title>Whole genome shotgun sequence of Catellatospora chokoriensis NBRC 107358.</title>
        <authorList>
            <person name="Komaki H."/>
            <person name="Tamura T."/>
        </authorList>
    </citation>
    <scope>NUCLEOTIDE SEQUENCE [LARGE SCALE GENOMIC DNA]</scope>
    <source>
        <strain evidence="4 5">NBRC 107358</strain>
    </source>
</reference>
<organism evidence="4 5">
    <name type="scientific">Catellatospora chokoriensis</name>
    <dbReference type="NCBI Taxonomy" id="310353"/>
    <lineage>
        <taxon>Bacteria</taxon>
        <taxon>Bacillati</taxon>
        <taxon>Actinomycetota</taxon>
        <taxon>Actinomycetes</taxon>
        <taxon>Micromonosporales</taxon>
        <taxon>Micromonosporaceae</taxon>
        <taxon>Catellatospora</taxon>
    </lineage>
</organism>
<dbReference type="InterPro" id="IPR050832">
    <property type="entry name" value="Bact_Acetyltransf"/>
</dbReference>
<dbReference type="Gene3D" id="3.40.630.30">
    <property type="match status" value="1"/>
</dbReference>
<dbReference type="CDD" id="cd04301">
    <property type="entry name" value="NAT_SF"/>
    <property type="match status" value="1"/>
</dbReference>
<dbReference type="InterPro" id="IPR000182">
    <property type="entry name" value="GNAT_dom"/>
</dbReference>
<keyword evidence="2" id="KW-0012">Acyltransferase</keyword>
<dbReference type="RefSeq" id="WP_191841465.1">
    <property type="nucleotide sequence ID" value="NZ_BAAALB010000019.1"/>
</dbReference>
<protein>
    <submittedName>
        <fullName evidence="4">N-acetyltransferase</fullName>
    </submittedName>
</protein>
<dbReference type="InterPro" id="IPR016181">
    <property type="entry name" value="Acyl_CoA_acyltransferase"/>
</dbReference>
<gene>
    <name evidence="4" type="ORF">Cch02nite_73450</name>
</gene>
<dbReference type="EMBL" id="BONG01000075">
    <property type="protein sequence ID" value="GIF93901.1"/>
    <property type="molecule type" value="Genomic_DNA"/>
</dbReference>
<dbReference type="AlphaFoldDB" id="A0A8J3K682"/>
<evidence type="ECO:0000256" key="1">
    <source>
        <dbReference type="ARBA" id="ARBA00022679"/>
    </source>
</evidence>
<dbReference type="Pfam" id="PF00583">
    <property type="entry name" value="Acetyltransf_1"/>
    <property type="match status" value="1"/>
</dbReference>
<dbReference type="PANTHER" id="PTHR43877">
    <property type="entry name" value="AMINOALKYLPHOSPHONATE N-ACETYLTRANSFERASE-RELATED-RELATED"/>
    <property type="match status" value="1"/>
</dbReference>
<feature type="domain" description="N-acetyltransferase" evidence="3">
    <location>
        <begin position="2"/>
        <end position="152"/>
    </location>
</feature>
<accession>A0A8J3K682</accession>
<dbReference type="PANTHER" id="PTHR43877:SF1">
    <property type="entry name" value="ACETYLTRANSFERASE"/>
    <property type="match status" value="1"/>
</dbReference>
<evidence type="ECO:0000313" key="4">
    <source>
        <dbReference type="EMBL" id="GIF93901.1"/>
    </source>
</evidence>
<dbReference type="GO" id="GO:0016747">
    <property type="term" value="F:acyltransferase activity, transferring groups other than amino-acyl groups"/>
    <property type="evidence" value="ECO:0007669"/>
    <property type="project" value="InterPro"/>
</dbReference>
<keyword evidence="1" id="KW-0808">Transferase</keyword>